<evidence type="ECO:0000313" key="3">
    <source>
        <dbReference type="EMBL" id="MBI4920643.1"/>
    </source>
</evidence>
<dbReference type="Proteomes" id="UP000782610">
    <property type="component" value="Unassembled WGS sequence"/>
</dbReference>
<protein>
    <submittedName>
        <fullName evidence="3">FliO/MopB family protein</fullName>
    </submittedName>
</protein>
<keyword evidence="2" id="KW-1133">Transmembrane helix</keyword>
<evidence type="ECO:0000256" key="1">
    <source>
        <dbReference type="SAM" id="MobiDB-lite"/>
    </source>
</evidence>
<sequence>MQFMSALFGGTDNTLLNSAFALGIVLVMIVLGVWVLKLFTRAGGNIARGRNRRLTVVDSAMVDGKRQVIIIRRDNVEHLIMTGGPQDLVIESGIVAPEPPQPRRATPPRAQPQPAPHRPARTTDIAAPIVPAAQVPREAIDRLRDLARPAPLKPQASLRHTSLLRPVPRPDSGVIPIGPELRIDNSAGAPSDSAKTGPDGGTSGQTRLGGRNRFFRSVIRGDRT</sequence>
<feature type="region of interest" description="Disordered" evidence="1">
    <location>
        <begin position="151"/>
        <end position="224"/>
    </location>
</feature>
<dbReference type="PANTHER" id="PTHR38766">
    <property type="entry name" value="FLAGELLAR PROTEIN FLIO"/>
    <property type="match status" value="1"/>
</dbReference>
<comment type="caution">
    <text evidence="3">The sequence shown here is derived from an EMBL/GenBank/DDBJ whole genome shotgun (WGS) entry which is preliminary data.</text>
</comment>
<name>A0A933L0T6_9HYPH</name>
<dbReference type="EMBL" id="JACRAF010000006">
    <property type="protein sequence ID" value="MBI4920643.1"/>
    <property type="molecule type" value="Genomic_DNA"/>
</dbReference>
<reference evidence="3" key="1">
    <citation type="submission" date="2020-07" db="EMBL/GenBank/DDBJ databases">
        <title>Huge and variable diversity of episymbiotic CPR bacteria and DPANN archaea in groundwater ecosystems.</title>
        <authorList>
            <person name="He C.Y."/>
            <person name="Keren R."/>
            <person name="Whittaker M."/>
            <person name="Farag I.F."/>
            <person name="Doudna J."/>
            <person name="Cate J.H.D."/>
            <person name="Banfield J.F."/>
        </authorList>
    </citation>
    <scope>NUCLEOTIDE SEQUENCE</scope>
    <source>
        <strain evidence="3">NC_groundwater_1586_Pr3_B-0.1um_66_15</strain>
    </source>
</reference>
<gene>
    <name evidence="3" type="ORF">HY834_02755</name>
</gene>
<keyword evidence="2" id="KW-0812">Transmembrane</keyword>
<dbReference type="PANTHER" id="PTHR38766:SF1">
    <property type="entry name" value="FLAGELLAR PROTEIN FLIO"/>
    <property type="match status" value="1"/>
</dbReference>
<evidence type="ECO:0000313" key="4">
    <source>
        <dbReference type="Proteomes" id="UP000782610"/>
    </source>
</evidence>
<keyword evidence="2" id="KW-0472">Membrane</keyword>
<accession>A0A933L0T6</accession>
<dbReference type="AlphaFoldDB" id="A0A933L0T6"/>
<feature type="region of interest" description="Disordered" evidence="1">
    <location>
        <begin position="96"/>
        <end position="123"/>
    </location>
</feature>
<proteinExistence type="predicted"/>
<feature type="transmembrane region" description="Helical" evidence="2">
    <location>
        <begin position="20"/>
        <end position="40"/>
    </location>
</feature>
<dbReference type="InterPro" id="IPR052205">
    <property type="entry name" value="FliO/MopB"/>
</dbReference>
<evidence type="ECO:0000256" key="2">
    <source>
        <dbReference type="SAM" id="Phobius"/>
    </source>
</evidence>
<organism evidence="3 4">
    <name type="scientific">Devosia nanyangense</name>
    <dbReference type="NCBI Taxonomy" id="1228055"/>
    <lineage>
        <taxon>Bacteria</taxon>
        <taxon>Pseudomonadati</taxon>
        <taxon>Pseudomonadota</taxon>
        <taxon>Alphaproteobacteria</taxon>
        <taxon>Hyphomicrobiales</taxon>
        <taxon>Devosiaceae</taxon>
        <taxon>Devosia</taxon>
    </lineage>
</organism>